<evidence type="ECO:0000256" key="11">
    <source>
        <dbReference type="SAM" id="MobiDB-lite"/>
    </source>
</evidence>
<keyword evidence="4" id="KW-0408">Iron</keyword>
<evidence type="ECO:0000256" key="4">
    <source>
        <dbReference type="ARBA" id="ARBA00023004"/>
    </source>
</evidence>
<reference evidence="13" key="1">
    <citation type="journal article" date="2023" name="Science">
        <title>Genome structures resolve the early diversification of teleost fishes.</title>
        <authorList>
            <person name="Parey E."/>
            <person name="Louis A."/>
            <person name="Montfort J."/>
            <person name="Bouchez O."/>
            <person name="Roques C."/>
            <person name="Iampietro C."/>
            <person name="Lluch J."/>
            <person name="Castinel A."/>
            <person name="Donnadieu C."/>
            <person name="Desvignes T."/>
            <person name="Floi Bucao C."/>
            <person name="Jouanno E."/>
            <person name="Wen M."/>
            <person name="Mejri S."/>
            <person name="Dirks R."/>
            <person name="Jansen H."/>
            <person name="Henkel C."/>
            <person name="Chen W.J."/>
            <person name="Zahm M."/>
            <person name="Cabau C."/>
            <person name="Klopp C."/>
            <person name="Thompson A.W."/>
            <person name="Robinson-Rechavi M."/>
            <person name="Braasch I."/>
            <person name="Lecointre G."/>
            <person name="Bobe J."/>
            <person name="Postlethwait J.H."/>
            <person name="Berthelot C."/>
            <person name="Roest Crollius H."/>
            <person name="Guiguen Y."/>
        </authorList>
    </citation>
    <scope>NUCLEOTIDE SEQUENCE</scope>
    <source>
        <strain evidence="13">WJC10195</strain>
    </source>
</reference>
<proteinExistence type="inferred from homology"/>
<evidence type="ECO:0000256" key="6">
    <source>
        <dbReference type="ARBA" id="ARBA00032838"/>
    </source>
</evidence>
<evidence type="ECO:0000256" key="2">
    <source>
        <dbReference type="ARBA" id="ARBA00022714"/>
    </source>
</evidence>
<dbReference type="AlphaFoldDB" id="A0A9Q1J248"/>
<evidence type="ECO:0000259" key="12">
    <source>
        <dbReference type="Pfam" id="PF00111"/>
    </source>
</evidence>
<keyword evidence="3" id="KW-0479">Metal-binding</keyword>
<dbReference type="PROSITE" id="PS00814">
    <property type="entry name" value="ADX"/>
    <property type="match status" value="1"/>
</dbReference>
<feature type="compositionally biased region" description="Basic and acidic residues" evidence="11">
    <location>
        <begin position="166"/>
        <end position="175"/>
    </location>
</feature>
<comment type="caution">
    <text evidence="13">The sequence shown here is derived from an EMBL/GenBank/DDBJ whole genome shotgun (WGS) entry which is preliminary data.</text>
</comment>
<dbReference type="InterPro" id="IPR036010">
    <property type="entry name" value="2Fe-2S_ferredoxin-like_sf"/>
</dbReference>
<dbReference type="GO" id="GO:0009055">
    <property type="term" value="F:electron transfer activity"/>
    <property type="evidence" value="ECO:0007669"/>
    <property type="project" value="TreeGrafter"/>
</dbReference>
<evidence type="ECO:0000313" key="14">
    <source>
        <dbReference type="Proteomes" id="UP001152622"/>
    </source>
</evidence>
<comment type="function">
    <text evidence="10">Electron donor, of the core iron-sulfur cluster (ISC) assembly complex, that acts to reduce the persulfide into sulfide during [2Fe-2S] clusters assembly on the scaffolding protein ISCU. The core iron-sulfur cluster (ISC) assembly complex is involved in the de novo synthesis of a [2Fe-2S] cluster, the first step of the mitochondrial iron-sulfur protein biogenesis. This process is initiated by the cysteine desulfurase complex (NFS1:LYRM4:NDUFAB1) that produces persulfide which is delivered on the scaffold protein ISCU in a FXN-dependent manner. Then this complex is stabilized by FDX2 which provides reducing equivalents to accomplish the [2Fe-2S] cluster assembly. Finally, the [2Fe-2S] cluster is transferred from ISCU to chaperone proteins, including HSCB, HSPA9 and GLRX5. Essential for coenzyme Q biosynthesis: together with FDXR, transfers the electrons required for the hydroxylation reaction performed by COQ6.</text>
</comment>
<dbReference type="CDD" id="cd00207">
    <property type="entry name" value="fer2"/>
    <property type="match status" value="1"/>
</dbReference>
<evidence type="ECO:0000256" key="1">
    <source>
        <dbReference type="ARBA" id="ARBA00010914"/>
    </source>
</evidence>
<dbReference type="Proteomes" id="UP001152622">
    <property type="component" value="Chromosome 4"/>
</dbReference>
<gene>
    <name evidence="13" type="ORF">SKAU_G00121970</name>
</gene>
<keyword evidence="5" id="KW-0411">Iron-sulfur</keyword>
<evidence type="ECO:0000256" key="3">
    <source>
        <dbReference type="ARBA" id="ARBA00022723"/>
    </source>
</evidence>
<keyword evidence="14" id="KW-1185">Reference proteome</keyword>
<dbReference type="PANTHER" id="PTHR23426">
    <property type="entry name" value="FERREDOXIN/ADRENODOXIN"/>
    <property type="match status" value="1"/>
</dbReference>
<keyword evidence="2" id="KW-0001">2Fe-2S</keyword>
<dbReference type="InterPro" id="IPR018298">
    <property type="entry name" value="Adrenodoxin_Fe-S_BS"/>
</dbReference>
<dbReference type="InterPro" id="IPR012675">
    <property type="entry name" value="Beta-grasp_dom_sf"/>
</dbReference>
<feature type="region of interest" description="Disordered" evidence="11">
    <location>
        <begin position="142"/>
        <end position="175"/>
    </location>
</feature>
<dbReference type="OrthoDB" id="268593at2759"/>
<dbReference type="Gene3D" id="3.10.20.30">
    <property type="match status" value="1"/>
</dbReference>
<sequence>MAASAVLRTSVGLTLSLCRVNPGCNFCKLHTLTRCTYGLTGSTKIDTNGRFWNFTRSIQTSNGLYDNTSVSPAEEDDADVVNVVYIDRSGKRIPVKAKVGDSILYLAHDHGIELEGACEASLACSTCHVYVHEDYLDKIPRSSRKGGRHAGHGAHAAAELSAGLSDHPDPRDGRH</sequence>
<evidence type="ECO:0000256" key="5">
    <source>
        <dbReference type="ARBA" id="ARBA00023014"/>
    </source>
</evidence>
<dbReference type="PANTHER" id="PTHR23426:SF65">
    <property type="entry name" value="FERREDOXIN-2, MITOCHONDRIAL"/>
    <property type="match status" value="1"/>
</dbReference>
<organism evidence="13 14">
    <name type="scientific">Synaphobranchus kaupii</name>
    <name type="common">Kaup's arrowtooth eel</name>
    <dbReference type="NCBI Taxonomy" id="118154"/>
    <lineage>
        <taxon>Eukaryota</taxon>
        <taxon>Metazoa</taxon>
        <taxon>Chordata</taxon>
        <taxon>Craniata</taxon>
        <taxon>Vertebrata</taxon>
        <taxon>Euteleostomi</taxon>
        <taxon>Actinopterygii</taxon>
        <taxon>Neopterygii</taxon>
        <taxon>Teleostei</taxon>
        <taxon>Anguilliformes</taxon>
        <taxon>Synaphobranchidae</taxon>
        <taxon>Synaphobranchus</taxon>
    </lineage>
</organism>
<evidence type="ECO:0000313" key="13">
    <source>
        <dbReference type="EMBL" id="KAJ8363366.1"/>
    </source>
</evidence>
<evidence type="ECO:0000256" key="9">
    <source>
        <dbReference type="ARBA" id="ARBA00041497"/>
    </source>
</evidence>
<dbReference type="Pfam" id="PF00111">
    <property type="entry name" value="Fer2"/>
    <property type="match status" value="1"/>
</dbReference>
<dbReference type="SUPFAM" id="SSF54292">
    <property type="entry name" value="2Fe-2S ferredoxin-like"/>
    <property type="match status" value="1"/>
</dbReference>
<name>A0A9Q1J248_SYNKA</name>
<accession>A0A9Q1J248</accession>
<comment type="similarity">
    <text evidence="1">Belongs to the adrenodoxin/putidaredoxin family.</text>
</comment>
<evidence type="ECO:0000256" key="8">
    <source>
        <dbReference type="ARBA" id="ARBA00040942"/>
    </source>
</evidence>
<feature type="compositionally biased region" description="Low complexity" evidence="11">
    <location>
        <begin position="153"/>
        <end position="163"/>
    </location>
</feature>
<dbReference type="GO" id="GO:0140647">
    <property type="term" value="P:P450-containing electron transport chain"/>
    <property type="evidence" value="ECO:0007669"/>
    <property type="project" value="InterPro"/>
</dbReference>
<feature type="compositionally biased region" description="Basic residues" evidence="11">
    <location>
        <begin position="142"/>
        <end position="152"/>
    </location>
</feature>
<dbReference type="GO" id="GO:0051537">
    <property type="term" value="F:2 iron, 2 sulfur cluster binding"/>
    <property type="evidence" value="ECO:0007669"/>
    <property type="project" value="UniProtKB-KW"/>
</dbReference>
<dbReference type="GO" id="GO:0005739">
    <property type="term" value="C:mitochondrion"/>
    <property type="evidence" value="ECO:0007669"/>
    <property type="project" value="TreeGrafter"/>
</dbReference>
<evidence type="ECO:0000256" key="7">
    <source>
        <dbReference type="ARBA" id="ARBA00034078"/>
    </source>
</evidence>
<dbReference type="InterPro" id="IPR001055">
    <property type="entry name" value="Adrenodoxin-like"/>
</dbReference>
<dbReference type="EMBL" id="JAINUF010000004">
    <property type="protein sequence ID" value="KAJ8363366.1"/>
    <property type="molecule type" value="Genomic_DNA"/>
</dbReference>
<protein>
    <recommendedName>
        <fullName evidence="8">Ferredoxin-2, mitochondrial</fullName>
    </recommendedName>
    <alternativeName>
        <fullName evidence="6">Adrenodoxin-like protein</fullName>
    </alternativeName>
    <alternativeName>
        <fullName evidence="9">Ferredoxin-1-like protein</fullName>
    </alternativeName>
</protein>
<dbReference type="InterPro" id="IPR001041">
    <property type="entry name" value="2Fe-2S_ferredoxin-type"/>
</dbReference>
<dbReference type="GO" id="GO:0046872">
    <property type="term" value="F:metal ion binding"/>
    <property type="evidence" value="ECO:0007669"/>
    <property type="project" value="UniProtKB-KW"/>
</dbReference>
<evidence type="ECO:0000256" key="10">
    <source>
        <dbReference type="ARBA" id="ARBA00058507"/>
    </source>
</evidence>
<feature type="domain" description="2Fe-2S ferredoxin-type" evidence="12">
    <location>
        <begin position="89"/>
        <end position="135"/>
    </location>
</feature>
<comment type="cofactor">
    <cofactor evidence="7">
        <name>[2Fe-2S] cluster</name>
        <dbReference type="ChEBI" id="CHEBI:190135"/>
    </cofactor>
</comment>